<dbReference type="SMART" id="SM00367">
    <property type="entry name" value="LRR_CC"/>
    <property type="match status" value="4"/>
</dbReference>
<dbReference type="PANTHER" id="PTHR13318">
    <property type="entry name" value="PARTNER OF PAIRED, ISOFORM B-RELATED"/>
    <property type="match status" value="1"/>
</dbReference>
<protein>
    <recommendedName>
        <fullName evidence="4">RNI-like protein</fullName>
    </recommendedName>
</protein>
<evidence type="ECO:0000256" key="1">
    <source>
        <dbReference type="SAM" id="Coils"/>
    </source>
</evidence>
<dbReference type="InterPro" id="IPR032675">
    <property type="entry name" value="LRR_dom_sf"/>
</dbReference>
<organism evidence="2 3">
    <name type="scientific">Anaeromyces robustus</name>
    <dbReference type="NCBI Taxonomy" id="1754192"/>
    <lineage>
        <taxon>Eukaryota</taxon>
        <taxon>Fungi</taxon>
        <taxon>Fungi incertae sedis</taxon>
        <taxon>Chytridiomycota</taxon>
        <taxon>Chytridiomycota incertae sedis</taxon>
        <taxon>Neocallimastigomycetes</taxon>
        <taxon>Neocallimastigales</taxon>
        <taxon>Neocallimastigaceae</taxon>
        <taxon>Anaeromyces</taxon>
    </lineage>
</organism>
<sequence length="581" mass="67985">MTIRPNQMIKETKKQRKEEEKSLLRKVEIQNLKMKIIENLERKQWTIEYSPYRLNIISPQSISLPISEFSDEIIYMIFDYLNVSDILEILCMSKGMSKFSINYLYEHPRIFSCNSLNQFLLQYQKVKMEKPLNLSVFIKSLTFTSEFYNDVIRNFNTNNNSSLSLLTENLAKLFNESYKSLTSLSFNFQINHPDFNKLFMPIFNNYTFSNLNTLRIKNPTKDTLDYLLSSIPNLYYICQDSYTNSLYVSSKDIFSLDPISQNNIKNFHYSLGEPDDSNFKYYLKSKNLGLWHININNNTNNSNNNNENKNENENGIINSNRINNQELSKFTKSFPNALNINLNQNLNDEVLEAISRCSNLIELRLYNGNFTFIGLCDFFSGSGFYHTSFKYLKYLNLDYCLEVDDVVIKYIANQCPNLVTLSLNGCKRITDCAMDNISKQLIHLTKLDLSRTRLTTVGLWQLSKLYCLSHLNVLKCFSISLEGLIEFIKSTHSYFFSISCLSQQEKYKNGCIGLDDYLFYDVTEELKSYASNEIEKLKELQNNFKMYQMQNDISSLNLNSNTKRKYQQQSISSIFLSRSKR</sequence>
<dbReference type="Proteomes" id="UP000193944">
    <property type="component" value="Unassembled WGS sequence"/>
</dbReference>
<dbReference type="PANTHER" id="PTHR13318:SF162">
    <property type="entry name" value="LEUCINE-RICH REPEAT FAMILY PROTEIN"/>
    <property type="match status" value="1"/>
</dbReference>
<comment type="caution">
    <text evidence="2">The sequence shown here is derived from an EMBL/GenBank/DDBJ whole genome shotgun (WGS) entry which is preliminary data.</text>
</comment>
<dbReference type="OrthoDB" id="421226at2759"/>
<dbReference type="STRING" id="1754192.A0A1Y1XEL6"/>
<dbReference type="AlphaFoldDB" id="A0A1Y1XEL6"/>
<reference evidence="2 3" key="2">
    <citation type="submission" date="2016-08" db="EMBL/GenBank/DDBJ databases">
        <title>Pervasive Adenine N6-methylation of Active Genes in Fungi.</title>
        <authorList>
            <consortium name="DOE Joint Genome Institute"/>
            <person name="Mondo S.J."/>
            <person name="Dannebaum R.O."/>
            <person name="Kuo R.C."/>
            <person name="Labutti K."/>
            <person name="Haridas S."/>
            <person name="Kuo A."/>
            <person name="Salamov A."/>
            <person name="Ahrendt S.R."/>
            <person name="Lipzen A."/>
            <person name="Sullivan W."/>
            <person name="Andreopoulos W.B."/>
            <person name="Clum A."/>
            <person name="Lindquist E."/>
            <person name="Daum C."/>
            <person name="Ramamoorthy G.K."/>
            <person name="Gryganskyi A."/>
            <person name="Culley D."/>
            <person name="Magnuson J.K."/>
            <person name="James T.Y."/>
            <person name="O'Malley M.A."/>
            <person name="Stajich J.E."/>
            <person name="Spatafora J.W."/>
            <person name="Visel A."/>
            <person name="Grigoriev I.V."/>
        </authorList>
    </citation>
    <scope>NUCLEOTIDE SEQUENCE [LARGE SCALE GENOMIC DNA]</scope>
    <source>
        <strain evidence="2 3">S4</strain>
    </source>
</reference>
<name>A0A1Y1XEL6_9FUNG</name>
<dbReference type="GO" id="GO:0031146">
    <property type="term" value="P:SCF-dependent proteasomal ubiquitin-dependent protein catabolic process"/>
    <property type="evidence" value="ECO:0007669"/>
    <property type="project" value="TreeGrafter"/>
</dbReference>
<dbReference type="EMBL" id="MCFG01000057">
    <property type="protein sequence ID" value="ORX84189.1"/>
    <property type="molecule type" value="Genomic_DNA"/>
</dbReference>
<evidence type="ECO:0000313" key="2">
    <source>
        <dbReference type="EMBL" id="ORX84189.1"/>
    </source>
</evidence>
<gene>
    <name evidence="2" type="ORF">BCR32DRAFT_291518</name>
</gene>
<accession>A0A1Y1XEL6</accession>
<evidence type="ECO:0000313" key="3">
    <source>
        <dbReference type="Proteomes" id="UP000193944"/>
    </source>
</evidence>
<dbReference type="SUPFAM" id="SSF52047">
    <property type="entry name" value="RNI-like"/>
    <property type="match status" value="1"/>
</dbReference>
<dbReference type="Gene3D" id="3.80.10.10">
    <property type="entry name" value="Ribonuclease Inhibitor"/>
    <property type="match status" value="1"/>
</dbReference>
<keyword evidence="3" id="KW-1185">Reference proteome</keyword>
<dbReference type="GO" id="GO:0019005">
    <property type="term" value="C:SCF ubiquitin ligase complex"/>
    <property type="evidence" value="ECO:0007669"/>
    <property type="project" value="TreeGrafter"/>
</dbReference>
<dbReference type="InterPro" id="IPR006553">
    <property type="entry name" value="Leu-rich_rpt_Cys-con_subtyp"/>
</dbReference>
<reference evidence="2 3" key="1">
    <citation type="submission" date="2016-08" db="EMBL/GenBank/DDBJ databases">
        <title>A Parts List for Fungal Cellulosomes Revealed by Comparative Genomics.</title>
        <authorList>
            <consortium name="DOE Joint Genome Institute"/>
            <person name="Haitjema C.H."/>
            <person name="Gilmore S.P."/>
            <person name="Henske J.K."/>
            <person name="Solomon K.V."/>
            <person name="De Groot R."/>
            <person name="Kuo A."/>
            <person name="Mondo S.J."/>
            <person name="Salamov A.A."/>
            <person name="Labutti K."/>
            <person name="Zhao Z."/>
            <person name="Chiniquy J."/>
            <person name="Barry K."/>
            <person name="Brewer H.M."/>
            <person name="Purvine S.O."/>
            <person name="Wright A.T."/>
            <person name="Boxma B."/>
            <person name="Van Alen T."/>
            <person name="Hackstein J.H."/>
            <person name="Baker S.E."/>
            <person name="Grigoriev I.V."/>
            <person name="O'Malley M.A."/>
        </authorList>
    </citation>
    <scope>NUCLEOTIDE SEQUENCE [LARGE SCALE GENOMIC DNA]</scope>
    <source>
        <strain evidence="2 3">S4</strain>
    </source>
</reference>
<proteinExistence type="predicted"/>
<keyword evidence="1" id="KW-0175">Coiled coil</keyword>
<evidence type="ECO:0008006" key="4">
    <source>
        <dbReference type="Google" id="ProtNLM"/>
    </source>
</evidence>
<feature type="coiled-coil region" evidence="1">
    <location>
        <begin position="523"/>
        <end position="550"/>
    </location>
</feature>